<sequence>MGDTVSGGIGVMAEKGEGLWSRMQRGAQSGSRILPSHVGAVANLNRINQTPDRRWLGTRACSRTSCATSGQEREPASSPHWETGGT</sequence>
<dbReference type="EnsemblFungi" id="MAPG_05679T0">
    <property type="protein sequence ID" value="MAPG_05679T0"/>
    <property type="gene ID" value="MAPG_05679"/>
</dbReference>
<reference evidence="2" key="3">
    <citation type="submission" date="2011-03" db="EMBL/GenBank/DDBJ databases">
        <title>Annotation of Magnaporthe poae ATCC 64411.</title>
        <authorList>
            <person name="Ma L.-J."/>
            <person name="Dead R."/>
            <person name="Young S.K."/>
            <person name="Zeng Q."/>
            <person name="Gargeya S."/>
            <person name="Fitzgerald M."/>
            <person name="Haas B."/>
            <person name="Abouelleil A."/>
            <person name="Alvarado L."/>
            <person name="Arachchi H.M."/>
            <person name="Berlin A."/>
            <person name="Brown A."/>
            <person name="Chapman S.B."/>
            <person name="Chen Z."/>
            <person name="Dunbar C."/>
            <person name="Freedman E."/>
            <person name="Gearin G."/>
            <person name="Gellesch M."/>
            <person name="Goldberg J."/>
            <person name="Griggs A."/>
            <person name="Gujja S."/>
            <person name="Heiman D."/>
            <person name="Howarth C."/>
            <person name="Larson L."/>
            <person name="Lui A."/>
            <person name="MacDonald P.J.P."/>
            <person name="Mehta T."/>
            <person name="Montmayeur A."/>
            <person name="Murphy C."/>
            <person name="Neiman D."/>
            <person name="Pearson M."/>
            <person name="Priest M."/>
            <person name="Roberts A."/>
            <person name="Saif S."/>
            <person name="Shea T."/>
            <person name="Shenoy N."/>
            <person name="Sisk P."/>
            <person name="Stolte C."/>
            <person name="Sykes S."/>
            <person name="Yandava C."/>
            <person name="Wortman J."/>
            <person name="Nusbaum C."/>
            <person name="Birren B."/>
        </authorList>
    </citation>
    <scope>NUCLEOTIDE SEQUENCE</scope>
    <source>
        <strain evidence="2">ATCC 64411</strain>
    </source>
</reference>
<evidence type="ECO:0000313" key="3">
    <source>
        <dbReference type="EnsemblFungi" id="MAPG_05679T0"/>
    </source>
</evidence>
<dbReference type="AlphaFoldDB" id="A0A0C4E013"/>
<reference evidence="4" key="2">
    <citation type="submission" date="2010-05" db="EMBL/GenBank/DDBJ databases">
        <title>The genome sequence of Magnaporthe poae strain ATCC 64411.</title>
        <authorList>
            <person name="Ma L.-J."/>
            <person name="Dead R."/>
            <person name="Young S."/>
            <person name="Zeng Q."/>
            <person name="Koehrsen M."/>
            <person name="Alvarado L."/>
            <person name="Berlin A."/>
            <person name="Chapman S.B."/>
            <person name="Chen Z."/>
            <person name="Freedman E."/>
            <person name="Gellesch M."/>
            <person name="Goldberg J."/>
            <person name="Griggs A."/>
            <person name="Gujja S."/>
            <person name="Heilman E.R."/>
            <person name="Heiman D."/>
            <person name="Hepburn T."/>
            <person name="Howarth C."/>
            <person name="Jen D."/>
            <person name="Larson L."/>
            <person name="Mehta T."/>
            <person name="Neiman D."/>
            <person name="Pearson M."/>
            <person name="Roberts A."/>
            <person name="Saif S."/>
            <person name="Shea T."/>
            <person name="Shenoy N."/>
            <person name="Sisk P."/>
            <person name="Stolte C."/>
            <person name="Sykes S."/>
            <person name="Walk T."/>
            <person name="White J."/>
            <person name="Yandava C."/>
            <person name="Haas B."/>
            <person name="Nusbaum C."/>
            <person name="Birren B."/>
        </authorList>
    </citation>
    <scope>NUCLEOTIDE SEQUENCE [LARGE SCALE GENOMIC DNA]</scope>
    <source>
        <strain evidence="4">ATCC 64411 / 73-15</strain>
    </source>
</reference>
<reference evidence="2" key="1">
    <citation type="submission" date="2010-05" db="EMBL/GenBank/DDBJ databases">
        <title>The Genome Sequence of Magnaporthe poae strain ATCC 64411.</title>
        <authorList>
            <consortium name="The Broad Institute Genome Sequencing Platform"/>
            <consortium name="Broad Institute Genome Sequencing Center for Infectious Disease"/>
            <person name="Ma L.-J."/>
            <person name="Dead R."/>
            <person name="Young S."/>
            <person name="Zeng Q."/>
            <person name="Koehrsen M."/>
            <person name="Alvarado L."/>
            <person name="Berlin A."/>
            <person name="Chapman S.B."/>
            <person name="Chen Z."/>
            <person name="Freedman E."/>
            <person name="Gellesch M."/>
            <person name="Goldberg J."/>
            <person name="Griggs A."/>
            <person name="Gujja S."/>
            <person name="Heilman E.R."/>
            <person name="Heiman D."/>
            <person name="Hepburn T."/>
            <person name="Howarth C."/>
            <person name="Jen D."/>
            <person name="Larson L."/>
            <person name="Mehta T."/>
            <person name="Neiman D."/>
            <person name="Pearson M."/>
            <person name="Roberts A."/>
            <person name="Saif S."/>
            <person name="Shea T."/>
            <person name="Shenoy N."/>
            <person name="Sisk P."/>
            <person name="Stolte C."/>
            <person name="Sykes S."/>
            <person name="Walk T."/>
            <person name="White J."/>
            <person name="Yandava C."/>
            <person name="Haas B."/>
            <person name="Nusbaum C."/>
            <person name="Birren B."/>
        </authorList>
    </citation>
    <scope>NUCLEOTIDE SEQUENCE</scope>
    <source>
        <strain evidence="2">ATCC 64411</strain>
    </source>
</reference>
<accession>A0A0C4E013</accession>
<dbReference type="Proteomes" id="UP000011715">
    <property type="component" value="Unassembled WGS sequence"/>
</dbReference>
<keyword evidence="4" id="KW-1185">Reference proteome</keyword>
<feature type="region of interest" description="Disordered" evidence="1">
    <location>
        <begin position="63"/>
        <end position="86"/>
    </location>
</feature>
<evidence type="ECO:0000256" key="1">
    <source>
        <dbReference type="SAM" id="MobiDB-lite"/>
    </source>
</evidence>
<dbReference type="VEuPathDB" id="FungiDB:MAPG_05679"/>
<dbReference type="EMBL" id="ADBL01001363">
    <property type="status" value="NOT_ANNOTATED_CDS"/>
    <property type="molecule type" value="Genomic_DNA"/>
</dbReference>
<evidence type="ECO:0000313" key="4">
    <source>
        <dbReference type="Proteomes" id="UP000011715"/>
    </source>
</evidence>
<gene>
    <name evidence="2" type="ORF">MAPG_05679</name>
</gene>
<reference evidence="3" key="4">
    <citation type="journal article" date="2015" name="G3 (Bethesda)">
        <title>Genome sequences of three phytopathogenic species of the Magnaporthaceae family of fungi.</title>
        <authorList>
            <person name="Okagaki L.H."/>
            <person name="Nunes C.C."/>
            <person name="Sailsbery J."/>
            <person name="Clay B."/>
            <person name="Brown D."/>
            <person name="John T."/>
            <person name="Oh Y."/>
            <person name="Young N."/>
            <person name="Fitzgerald M."/>
            <person name="Haas B.J."/>
            <person name="Zeng Q."/>
            <person name="Young S."/>
            <person name="Adiconis X."/>
            <person name="Fan L."/>
            <person name="Levin J.Z."/>
            <person name="Mitchell T.K."/>
            <person name="Okubara P.A."/>
            <person name="Farman M.L."/>
            <person name="Kohn L.M."/>
            <person name="Birren B."/>
            <person name="Ma L.-J."/>
            <person name="Dean R.A."/>
        </authorList>
    </citation>
    <scope>NUCLEOTIDE SEQUENCE</scope>
    <source>
        <strain evidence="3">ATCC 64411 / 73-15</strain>
    </source>
</reference>
<organism evidence="3 4">
    <name type="scientific">Magnaporthiopsis poae (strain ATCC 64411 / 73-15)</name>
    <name type="common">Kentucky bluegrass fungus</name>
    <name type="synonym">Magnaporthe poae</name>
    <dbReference type="NCBI Taxonomy" id="644358"/>
    <lineage>
        <taxon>Eukaryota</taxon>
        <taxon>Fungi</taxon>
        <taxon>Dikarya</taxon>
        <taxon>Ascomycota</taxon>
        <taxon>Pezizomycotina</taxon>
        <taxon>Sordariomycetes</taxon>
        <taxon>Sordariomycetidae</taxon>
        <taxon>Magnaporthales</taxon>
        <taxon>Magnaporthaceae</taxon>
        <taxon>Magnaporthiopsis</taxon>
    </lineage>
</organism>
<name>A0A0C4E013_MAGP6</name>
<reference evidence="3" key="5">
    <citation type="submission" date="2015-06" db="UniProtKB">
        <authorList>
            <consortium name="EnsemblFungi"/>
        </authorList>
    </citation>
    <scope>IDENTIFICATION</scope>
    <source>
        <strain evidence="3">ATCC 64411</strain>
    </source>
</reference>
<proteinExistence type="predicted"/>
<dbReference type="EMBL" id="GL876969">
    <property type="protein sequence ID" value="KLU86667.1"/>
    <property type="molecule type" value="Genomic_DNA"/>
</dbReference>
<evidence type="ECO:0000313" key="2">
    <source>
        <dbReference type="EMBL" id="KLU86667.1"/>
    </source>
</evidence>
<protein>
    <submittedName>
        <fullName evidence="2 3">Uncharacterized protein</fullName>
    </submittedName>
</protein>